<dbReference type="PANTHER" id="PTHR33164:SF99">
    <property type="entry name" value="MARR FAMILY REGULATORY PROTEIN"/>
    <property type="match status" value="1"/>
</dbReference>
<dbReference type="Proteomes" id="UP000195787">
    <property type="component" value="Unassembled WGS sequence"/>
</dbReference>
<dbReference type="InterPro" id="IPR036390">
    <property type="entry name" value="WH_DNA-bd_sf"/>
</dbReference>
<dbReference type="PROSITE" id="PS50995">
    <property type="entry name" value="HTH_MARR_2"/>
    <property type="match status" value="1"/>
</dbReference>
<feature type="domain" description="HTH marR-type" evidence="1">
    <location>
        <begin position="1"/>
        <end position="147"/>
    </location>
</feature>
<dbReference type="GO" id="GO:0003700">
    <property type="term" value="F:DNA-binding transcription factor activity"/>
    <property type="evidence" value="ECO:0007669"/>
    <property type="project" value="InterPro"/>
</dbReference>
<dbReference type="AlphaFoldDB" id="A0A1R4F1C3"/>
<evidence type="ECO:0000313" key="2">
    <source>
        <dbReference type="EMBL" id="SJM49710.1"/>
    </source>
</evidence>
<evidence type="ECO:0000313" key="3">
    <source>
        <dbReference type="Proteomes" id="UP000195787"/>
    </source>
</evidence>
<protein>
    <submittedName>
        <fullName evidence="2">Transcriptional regulator, MarR family</fullName>
    </submittedName>
</protein>
<dbReference type="InterPro" id="IPR039422">
    <property type="entry name" value="MarR/SlyA-like"/>
</dbReference>
<dbReference type="SUPFAM" id="SSF46785">
    <property type="entry name" value="Winged helix' DNA-binding domain"/>
    <property type="match status" value="1"/>
</dbReference>
<accession>A0A1R4F1C3</accession>
<sequence length="164" mass="18629">MGDSENDRAFILKAWRAYIESSGRLVAELEHRMKTASGLDMGDFNMLLLLSEAPDERMRMGELARELAFAPGRLTYRATNLAKRGWIERKASGSDKRGIWAILTTDGRRVLRKARPLHARLVDELMIDHLDRSQAEVMLEVFTSLNNRMRGLSDEPAQKSRISG</sequence>
<dbReference type="InterPro" id="IPR000835">
    <property type="entry name" value="HTH_MarR-typ"/>
</dbReference>
<gene>
    <name evidence="2" type="ORF">CZ674_02030</name>
</gene>
<dbReference type="RefSeq" id="WP_086990764.1">
    <property type="nucleotide sequence ID" value="NZ_FUHU01000010.1"/>
</dbReference>
<reference evidence="2 3" key="1">
    <citation type="submission" date="2017-02" db="EMBL/GenBank/DDBJ databases">
        <authorList>
            <person name="Peterson S.W."/>
        </authorList>
    </citation>
    <scope>NUCLEOTIDE SEQUENCE [LARGE SCALE GENOMIC DNA]</scope>
    <source>
        <strain evidence="2 3">LMG 22410</strain>
    </source>
</reference>
<dbReference type="InterPro" id="IPR036388">
    <property type="entry name" value="WH-like_DNA-bd_sf"/>
</dbReference>
<dbReference type="GO" id="GO:0006950">
    <property type="term" value="P:response to stress"/>
    <property type="evidence" value="ECO:0007669"/>
    <property type="project" value="TreeGrafter"/>
</dbReference>
<organism evidence="2 3">
    <name type="scientific">Agrococcus casei LMG 22410</name>
    <dbReference type="NCBI Taxonomy" id="1255656"/>
    <lineage>
        <taxon>Bacteria</taxon>
        <taxon>Bacillati</taxon>
        <taxon>Actinomycetota</taxon>
        <taxon>Actinomycetes</taxon>
        <taxon>Micrococcales</taxon>
        <taxon>Microbacteriaceae</taxon>
        <taxon>Agrococcus</taxon>
    </lineage>
</organism>
<dbReference type="SMART" id="SM00347">
    <property type="entry name" value="HTH_MARR"/>
    <property type="match status" value="1"/>
</dbReference>
<keyword evidence="3" id="KW-1185">Reference proteome</keyword>
<dbReference type="EMBL" id="FUHU01000010">
    <property type="protein sequence ID" value="SJM49710.1"/>
    <property type="molecule type" value="Genomic_DNA"/>
</dbReference>
<dbReference type="OrthoDB" id="8635520at2"/>
<dbReference type="Pfam" id="PF12802">
    <property type="entry name" value="MarR_2"/>
    <property type="match status" value="1"/>
</dbReference>
<name>A0A1R4F1C3_9MICO</name>
<dbReference type="PANTHER" id="PTHR33164">
    <property type="entry name" value="TRANSCRIPTIONAL REGULATOR, MARR FAMILY"/>
    <property type="match status" value="1"/>
</dbReference>
<proteinExistence type="predicted"/>
<evidence type="ECO:0000259" key="1">
    <source>
        <dbReference type="PROSITE" id="PS50995"/>
    </source>
</evidence>
<dbReference type="GeneID" id="303171977"/>
<dbReference type="Gene3D" id="1.10.10.10">
    <property type="entry name" value="Winged helix-like DNA-binding domain superfamily/Winged helix DNA-binding domain"/>
    <property type="match status" value="1"/>
</dbReference>